<feature type="transmembrane region" description="Helical" evidence="11">
    <location>
        <begin position="155"/>
        <end position="176"/>
    </location>
</feature>
<dbReference type="PROSITE" id="PS50109">
    <property type="entry name" value="HIS_KIN"/>
    <property type="match status" value="1"/>
</dbReference>
<keyword evidence="10 11" id="KW-0472">Membrane</keyword>
<dbReference type="PRINTS" id="PR00344">
    <property type="entry name" value="BCTRLSENSOR"/>
</dbReference>
<evidence type="ECO:0000313" key="15">
    <source>
        <dbReference type="Proteomes" id="UP001202180"/>
    </source>
</evidence>
<comment type="subcellular location">
    <subcellularLocation>
        <location evidence="2">Membrane</location>
    </subcellularLocation>
</comment>
<keyword evidence="5" id="KW-0808">Transferase</keyword>
<feature type="transmembrane region" description="Helical" evidence="11">
    <location>
        <begin position="7"/>
        <end position="30"/>
    </location>
</feature>
<dbReference type="InterPro" id="IPR003660">
    <property type="entry name" value="HAMP_dom"/>
</dbReference>
<evidence type="ECO:0000256" key="4">
    <source>
        <dbReference type="ARBA" id="ARBA00022553"/>
    </source>
</evidence>
<protein>
    <recommendedName>
        <fullName evidence="3">histidine kinase</fullName>
        <ecNumber evidence="3">2.7.13.3</ecNumber>
    </recommendedName>
</protein>
<dbReference type="Pfam" id="PF00672">
    <property type="entry name" value="HAMP"/>
    <property type="match status" value="1"/>
</dbReference>
<dbReference type="SMART" id="SM00388">
    <property type="entry name" value="HisKA"/>
    <property type="match status" value="1"/>
</dbReference>
<comment type="catalytic activity">
    <reaction evidence="1">
        <text>ATP + protein L-histidine = ADP + protein N-phospho-L-histidine.</text>
        <dbReference type="EC" id="2.7.13.3"/>
    </reaction>
</comment>
<dbReference type="Pfam" id="PF02518">
    <property type="entry name" value="HATPase_c"/>
    <property type="match status" value="1"/>
</dbReference>
<dbReference type="SUPFAM" id="SSF158472">
    <property type="entry name" value="HAMP domain-like"/>
    <property type="match status" value="1"/>
</dbReference>
<dbReference type="EMBL" id="JALPRF010000008">
    <property type="protein sequence ID" value="MCK8495475.1"/>
    <property type="molecule type" value="Genomic_DNA"/>
</dbReference>
<dbReference type="InterPro" id="IPR050428">
    <property type="entry name" value="TCS_sensor_his_kinase"/>
</dbReference>
<feature type="domain" description="Histidine kinase" evidence="12">
    <location>
        <begin position="238"/>
        <end position="453"/>
    </location>
</feature>
<reference evidence="14 15" key="1">
    <citation type="submission" date="2022-04" db="EMBL/GenBank/DDBJ databases">
        <title>Spirosoma sp. strain RP8 genome sequencing and assembly.</title>
        <authorList>
            <person name="Jung Y."/>
        </authorList>
    </citation>
    <scope>NUCLEOTIDE SEQUENCE [LARGE SCALE GENOMIC DNA]</scope>
    <source>
        <strain evidence="14 15">RP8</strain>
    </source>
</reference>
<name>A0ABT0HU16_9BACT</name>
<keyword evidence="9" id="KW-0902">Two-component regulatory system</keyword>
<dbReference type="RefSeq" id="WP_232563528.1">
    <property type="nucleotide sequence ID" value="NZ_JALPRF010000008.1"/>
</dbReference>
<dbReference type="SUPFAM" id="SSF55874">
    <property type="entry name" value="ATPase domain of HSP90 chaperone/DNA topoisomerase II/histidine kinase"/>
    <property type="match status" value="1"/>
</dbReference>
<dbReference type="Gene3D" id="1.10.287.130">
    <property type="match status" value="1"/>
</dbReference>
<dbReference type="InterPro" id="IPR004358">
    <property type="entry name" value="Sig_transdc_His_kin-like_C"/>
</dbReference>
<keyword evidence="7 14" id="KW-0418">Kinase</keyword>
<evidence type="ECO:0000256" key="10">
    <source>
        <dbReference type="ARBA" id="ARBA00023136"/>
    </source>
</evidence>
<evidence type="ECO:0000256" key="6">
    <source>
        <dbReference type="ARBA" id="ARBA00022692"/>
    </source>
</evidence>
<evidence type="ECO:0000256" key="5">
    <source>
        <dbReference type="ARBA" id="ARBA00022679"/>
    </source>
</evidence>
<dbReference type="PROSITE" id="PS50885">
    <property type="entry name" value="HAMP"/>
    <property type="match status" value="1"/>
</dbReference>
<evidence type="ECO:0000256" key="7">
    <source>
        <dbReference type="ARBA" id="ARBA00022777"/>
    </source>
</evidence>
<evidence type="ECO:0000256" key="11">
    <source>
        <dbReference type="SAM" id="Phobius"/>
    </source>
</evidence>
<dbReference type="InterPro" id="IPR036097">
    <property type="entry name" value="HisK_dim/P_sf"/>
</dbReference>
<evidence type="ECO:0000256" key="1">
    <source>
        <dbReference type="ARBA" id="ARBA00000085"/>
    </source>
</evidence>
<evidence type="ECO:0000256" key="9">
    <source>
        <dbReference type="ARBA" id="ARBA00023012"/>
    </source>
</evidence>
<dbReference type="SMART" id="SM00304">
    <property type="entry name" value="HAMP"/>
    <property type="match status" value="1"/>
</dbReference>
<dbReference type="GO" id="GO:0016301">
    <property type="term" value="F:kinase activity"/>
    <property type="evidence" value="ECO:0007669"/>
    <property type="project" value="UniProtKB-KW"/>
</dbReference>
<proteinExistence type="predicted"/>
<feature type="domain" description="HAMP" evidence="13">
    <location>
        <begin position="177"/>
        <end position="230"/>
    </location>
</feature>
<keyword evidence="15" id="KW-1185">Reference proteome</keyword>
<dbReference type="InterPro" id="IPR003594">
    <property type="entry name" value="HATPase_dom"/>
</dbReference>
<dbReference type="Pfam" id="PF00512">
    <property type="entry name" value="HisKA"/>
    <property type="match status" value="1"/>
</dbReference>
<dbReference type="Proteomes" id="UP001202180">
    <property type="component" value="Unassembled WGS sequence"/>
</dbReference>
<evidence type="ECO:0000256" key="8">
    <source>
        <dbReference type="ARBA" id="ARBA00022989"/>
    </source>
</evidence>
<dbReference type="CDD" id="cd00075">
    <property type="entry name" value="HATPase"/>
    <property type="match status" value="1"/>
</dbReference>
<evidence type="ECO:0000256" key="2">
    <source>
        <dbReference type="ARBA" id="ARBA00004370"/>
    </source>
</evidence>
<dbReference type="CDD" id="cd00082">
    <property type="entry name" value="HisKA"/>
    <property type="match status" value="1"/>
</dbReference>
<dbReference type="SMART" id="SM00387">
    <property type="entry name" value="HATPase_c"/>
    <property type="match status" value="1"/>
</dbReference>
<organism evidence="14 15">
    <name type="scientific">Spirosoma liriopis</name>
    <dbReference type="NCBI Taxonomy" id="2937440"/>
    <lineage>
        <taxon>Bacteria</taxon>
        <taxon>Pseudomonadati</taxon>
        <taxon>Bacteroidota</taxon>
        <taxon>Cytophagia</taxon>
        <taxon>Cytophagales</taxon>
        <taxon>Cytophagaceae</taxon>
        <taxon>Spirosoma</taxon>
    </lineage>
</organism>
<keyword evidence="8 11" id="KW-1133">Transmembrane helix</keyword>
<dbReference type="PANTHER" id="PTHR45436:SF5">
    <property type="entry name" value="SENSOR HISTIDINE KINASE TRCS"/>
    <property type="match status" value="1"/>
</dbReference>
<dbReference type="PANTHER" id="PTHR45436">
    <property type="entry name" value="SENSOR HISTIDINE KINASE YKOH"/>
    <property type="match status" value="1"/>
</dbReference>
<comment type="caution">
    <text evidence="14">The sequence shown here is derived from an EMBL/GenBank/DDBJ whole genome shotgun (WGS) entry which is preliminary data.</text>
</comment>
<dbReference type="Gene3D" id="6.10.340.10">
    <property type="match status" value="1"/>
</dbReference>
<gene>
    <name evidence="14" type="ORF">M0L20_26655</name>
</gene>
<keyword evidence="6 11" id="KW-0812">Transmembrane</keyword>
<dbReference type="Gene3D" id="3.30.565.10">
    <property type="entry name" value="Histidine kinase-like ATPase, C-terminal domain"/>
    <property type="match status" value="1"/>
</dbReference>
<keyword evidence="4" id="KW-0597">Phosphoprotein</keyword>
<dbReference type="CDD" id="cd06225">
    <property type="entry name" value="HAMP"/>
    <property type="match status" value="1"/>
</dbReference>
<dbReference type="EC" id="2.7.13.3" evidence="3"/>
<dbReference type="SUPFAM" id="SSF47384">
    <property type="entry name" value="Homodimeric domain of signal transducing histidine kinase"/>
    <property type="match status" value="1"/>
</dbReference>
<evidence type="ECO:0000313" key="14">
    <source>
        <dbReference type="EMBL" id="MCK8495475.1"/>
    </source>
</evidence>
<evidence type="ECO:0000259" key="12">
    <source>
        <dbReference type="PROSITE" id="PS50109"/>
    </source>
</evidence>
<sequence>MLIRNKLTLVFILLVITIQLAFSTFIYLFYSIYRERAFYVRLQAKAQLYGRIILERKALRNPLNSLQAIDFATITGEHTSLFDSTGTILFTNQSKDYQQKETSLLATLSQKKSVQFNIENEKGIGITYTYENQPYSIFVTGINRLGDTSDQYLRVLLLIANLGGGVLIMGAGWYFSGRFLQPIARMVADVNQQSDSQLTIRLDEGNKRDELAQLAMTFNEMLTRLQTNVENQRSFISHASHELRTPLTNMLGTLQTSLSYDKVPDQWRRSMELAVLDSKRIIELTNGLLSLSKSENVAVARQPIRLDECIEKAMAQTKAKYPDTALYFQFGTLSDSDYFEILGHEPLLTTVLTNLLDNACKYSQQPVWIELSTEQAKGQYVITITDQGRGIPAEDLPYLFEPLYRGRNVGKTEGYGVGMAVAKRLIAFHKGTINVQSVLDQGTTITVRLPIYSDTATPSEPATIS</sequence>
<evidence type="ECO:0000256" key="3">
    <source>
        <dbReference type="ARBA" id="ARBA00012438"/>
    </source>
</evidence>
<dbReference type="InterPro" id="IPR005467">
    <property type="entry name" value="His_kinase_dom"/>
</dbReference>
<dbReference type="InterPro" id="IPR036890">
    <property type="entry name" value="HATPase_C_sf"/>
</dbReference>
<accession>A0ABT0HU16</accession>
<dbReference type="InterPro" id="IPR003661">
    <property type="entry name" value="HisK_dim/P_dom"/>
</dbReference>
<evidence type="ECO:0000259" key="13">
    <source>
        <dbReference type="PROSITE" id="PS50885"/>
    </source>
</evidence>